<dbReference type="GO" id="GO:0016757">
    <property type="term" value="F:glycosyltransferase activity"/>
    <property type="evidence" value="ECO:0007669"/>
    <property type="project" value="TreeGrafter"/>
</dbReference>
<protein>
    <submittedName>
        <fullName evidence="2">Glycosyltransferase involved in cell wall biosynthesis</fullName>
    </submittedName>
</protein>
<dbReference type="Proteomes" id="UP000295793">
    <property type="component" value="Unassembled WGS sequence"/>
</dbReference>
<dbReference type="Pfam" id="PF13692">
    <property type="entry name" value="Glyco_trans_1_4"/>
    <property type="match status" value="1"/>
</dbReference>
<gene>
    <name evidence="2" type="ORF">BCF53_101458</name>
</gene>
<evidence type="ECO:0000313" key="2">
    <source>
        <dbReference type="EMBL" id="TCS44115.1"/>
    </source>
</evidence>
<keyword evidence="3" id="KW-1185">Reference proteome</keyword>
<evidence type="ECO:0000313" key="3">
    <source>
        <dbReference type="Proteomes" id="UP000295793"/>
    </source>
</evidence>
<dbReference type="AlphaFoldDB" id="A0A4R3ID37"/>
<sequence length="414" mass="46082">MKVLWLSHFSPFPPKGGAQQRAYNMLVQAASEHNIDFISLASHALLEEKFQTVKQGLKVTNEALSKHVNVKALVVFGGADYAKNKIRCALQALFSAKTYDEVYYNHPEFVRAIESAIELEKYDAVYVDTISLMPLLKGITTPVILNHHNIESLMLVRRAEQEGNILKKFLFRWEAIKMKWLEKRYADKVTVNVTCSKLDSERLNSIVPCNTHCIPNGVDTNYFKRKQEYKPENTSGLVFIGDLTWYPNVDAVSWLATDIYPAIEQALGGVDLNVIGKGSVPALDELAGKRANVTAHGFVDDIFPFMENAAAYVCPIRDGGGTKLKVLDALAMGIPLIAHPIACEGIDVEDGVNVLFARTPMEFATKLKLLLADKNLSESLSVEGQKLIEYKYSYSKIGKVFNLVIASTQSTNFN</sequence>
<dbReference type="EMBL" id="SLZR01000001">
    <property type="protein sequence ID" value="TCS44115.1"/>
    <property type="molecule type" value="Genomic_DNA"/>
</dbReference>
<dbReference type="PANTHER" id="PTHR12526:SF600">
    <property type="entry name" value="GLYCOSYL TRANSFERASE GROUP 1"/>
    <property type="match status" value="1"/>
</dbReference>
<dbReference type="SUPFAM" id="SSF53756">
    <property type="entry name" value="UDP-Glycosyltransferase/glycogen phosphorylase"/>
    <property type="match status" value="1"/>
</dbReference>
<dbReference type="OrthoDB" id="9807209at2"/>
<dbReference type="CDD" id="cd03801">
    <property type="entry name" value="GT4_PimA-like"/>
    <property type="match status" value="1"/>
</dbReference>
<proteinExistence type="predicted"/>
<keyword evidence="2" id="KW-0808">Transferase</keyword>
<dbReference type="Gene3D" id="3.40.50.2000">
    <property type="entry name" value="Glycogen Phosphorylase B"/>
    <property type="match status" value="2"/>
</dbReference>
<reference evidence="2 3" key="1">
    <citation type="submission" date="2019-03" db="EMBL/GenBank/DDBJ databases">
        <title>Genomic Encyclopedia of Archaeal and Bacterial Type Strains, Phase II (KMG-II): from individual species to whole genera.</title>
        <authorList>
            <person name="Goeker M."/>
        </authorList>
    </citation>
    <scope>NUCLEOTIDE SEQUENCE [LARGE SCALE GENOMIC DNA]</scope>
    <source>
        <strain evidence="2 3">DSM 15388</strain>
    </source>
</reference>
<dbReference type="PANTHER" id="PTHR12526">
    <property type="entry name" value="GLYCOSYLTRANSFERASE"/>
    <property type="match status" value="1"/>
</dbReference>
<accession>A0A4R3ID37</accession>
<comment type="caution">
    <text evidence="2">The sequence shown here is derived from an EMBL/GenBank/DDBJ whole genome shotgun (WGS) entry which is preliminary data.</text>
</comment>
<organism evidence="2 3">
    <name type="scientific">Reinekea marinisedimentorum</name>
    <dbReference type="NCBI Taxonomy" id="230495"/>
    <lineage>
        <taxon>Bacteria</taxon>
        <taxon>Pseudomonadati</taxon>
        <taxon>Pseudomonadota</taxon>
        <taxon>Gammaproteobacteria</taxon>
        <taxon>Oceanospirillales</taxon>
        <taxon>Saccharospirillaceae</taxon>
        <taxon>Reinekea</taxon>
    </lineage>
</organism>
<evidence type="ECO:0000259" key="1">
    <source>
        <dbReference type="Pfam" id="PF13439"/>
    </source>
</evidence>
<feature type="domain" description="Glycosyltransferase subfamily 4-like N-terminal" evidence="1">
    <location>
        <begin position="103"/>
        <end position="221"/>
    </location>
</feature>
<dbReference type="RefSeq" id="WP_132699442.1">
    <property type="nucleotide sequence ID" value="NZ_SLZR01000001.1"/>
</dbReference>
<dbReference type="Pfam" id="PF13439">
    <property type="entry name" value="Glyco_transf_4"/>
    <property type="match status" value="1"/>
</dbReference>
<dbReference type="InterPro" id="IPR028098">
    <property type="entry name" value="Glyco_trans_4-like_N"/>
</dbReference>
<name>A0A4R3ID37_9GAMM</name>